<dbReference type="Gene3D" id="1.10.10.10">
    <property type="entry name" value="Winged helix-like DNA-binding domain superfamily/Winged helix DNA-binding domain"/>
    <property type="match status" value="1"/>
</dbReference>
<dbReference type="Proteomes" id="UP000283426">
    <property type="component" value="Unassembled WGS sequence"/>
</dbReference>
<accession>A0A1Y3ZHC1</accession>
<dbReference type="EMBL" id="JAKNDN010000016">
    <property type="protein sequence ID" value="MCG4960101.1"/>
    <property type="molecule type" value="Genomic_DNA"/>
</dbReference>
<evidence type="ECO:0000256" key="3">
    <source>
        <dbReference type="ARBA" id="ARBA00023082"/>
    </source>
</evidence>
<name>A0A1Y3ZHC1_9BACT</name>
<evidence type="ECO:0000259" key="5">
    <source>
        <dbReference type="Pfam" id="PF04542"/>
    </source>
</evidence>
<protein>
    <submittedName>
        <fullName evidence="10">Sigma-70 family RNA polymerase sigma factor</fullName>
    </submittedName>
</protein>
<dbReference type="EMBL" id="QSCO01000032">
    <property type="protein sequence ID" value="RGY03787.1"/>
    <property type="molecule type" value="Genomic_DNA"/>
</dbReference>
<dbReference type="Pfam" id="PF04542">
    <property type="entry name" value="Sigma70_r2"/>
    <property type="match status" value="1"/>
</dbReference>
<dbReference type="SUPFAM" id="SSF88659">
    <property type="entry name" value="Sigma3 and sigma4 domains of RNA polymerase sigma factors"/>
    <property type="match status" value="1"/>
</dbReference>
<evidence type="ECO:0000313" key="14">
    <source>
        <dbReference type="Proteomes" id="UP000284434"/>
    </source>
</evidence>
<dbReference type="InterPro" id="IPR013324">
    <property type="entry name" value="RNA_pol_sigma_r3/r4-like"/>
</dbReference>
<feature type="domain" description="RNA polymerase sigma-70 region 2" evidence="5">
    <location>
        <begin position="23"/>
        <end position="88"/>
    </location>
</feature>
<evidence type="ECO:0000313" key="12">
    <source>
        <dbReference type="Proteomes" id="UP000283426"/>
    </source>
</evidence>
<dbReference type="AlphaFoldDB" id="A0A1Y3ZHC1"/>
<dbReference type="NCBIfam" id="TIGR02937">
    <property type="entry name" value="sigma70-ECF"/>
    <property type="match status" value="1"/>
</dbReference>
<dbReference type="Proteomes" id="UP001212263">
    <property type="component" value="Unassembled WGS sequence"/>
</dbReference>
<dbReference type="SUPFAM" id="SSF88946">
    <property type="entry name" value="Sigma2 domain of RNA polymerase sigma factors"/>
    <property type="match status" value="1"/>
</dbReference>
<dbReference type="PANTHER" id="PTHR43133:SF46">
    <property type="entry name" value="RNA POLYMERASE SIGMA-70 FACTOR ECF SUBFAMILY"/>
    <property type="match status" value="1"/>
</dbReference>
<dbReference type="EMBL" id="JAQMRD010000015">
    <property type="protein sequence ID" value="MDB9223772.1"/>
    <property type="molecule type" value="Genomic_DNA"/>
</dbReference>
<evidence type="ECO:0000256" key="4">
    <source>
        <dbReference type="ARBA" id="ARBA00023163"/>
    </source>
</evidence>
<evidence type="ECO:0000313" key="7">
    <source>
        <dbReference type="EMBL" id="MCG4960101.1"/>
    </source>
</evidence>
<dbReference type="EMBL" id="QRYC01000020">
    <property type="protein sequence ID" value="RGU55201.1"/>
    <property type="molecule type" value="Genomic_DNA"/>
</dbReference>
<reference evidence="7" key="2">
    <citation type="submission" date="2022-01" db="EMBL/GenBank/DDBJ databases">
        <title>Collection of gut derived symbiotic bacterial strains cultured from healthy donors.</title>
        <authorList>
            <person name="Lin H."/>
            <person name="Kohout C."/>
            <person name="Waligurski E."/>
            <person name="Pamer E.G."/>
        </authorList>
    </citation>
    <scope>NUCLEOTIDE SEQUENCE</scope>
    <source>
        <strain evidence="7">DFI.1.149</strain>
    </source>
</reference>
<comment type="similarity">
    <text evidence="1">Belongs to the sigma-70 factor family. ECF subfamily.</text>
</comment>
<dbReference type="InterPro" id="IPR014284">
    <property type="entry name" value="RNA_pol_sigma-70_dom"/>
</dbReference>
<keyword evidence="3" id="KW-0731">Sigma factor</keyword>
<dbReference type="Proteomes" id="UP000284434">
    <property type="component" value="Unassembled WGS sequence"/>
</dbReference>
<organism evidence="10 12">
    <name type="scientific">Odoribacter splanchnicus</name>
    <dbReference type="NCBI Taxonomy" id="28118"/>
    <lineage>
        <taxon>Bacteria</taxon>
        <taxon>Pseudomonadati</taxon>
        <taxon>Bacteroidota</taxon>
        <taxon>Bacteroidia</taxon>
        <taxon>Bacteroidales</taxon>
        <taxon>Odoribacteraceae</taxon>
        <taxon>Odoribacter</taxon>
    </lineage>
</organism>
<reference evidence="12 13" key="1">
    <citation type="submission" date="2018-08" db="EMBL/GenBank/DDBJ databases">
        <title>A genome reference for cultivated species of the human gut microbiota.</title>
        <authorList>
            <person name="Zou Y."/>
            <person name="Xue W."/>
            <person name="Luo G."/>
        </authorList>
    </citation>
    <scope>NUCLEOTIDE SEQUENCE [LARGE SCALE GENOMIC DNA]</scope>
    <source>
        <strain evidence="10 12">AF14-6AC</strain>
        <strain evidence="9 13">AF16-14</strain>
        <strain evidence="11 14">OF03-11</strain>
    </source>
</reference>
<dbReference type="Proteomes" id="UP001199750">
    <property type="component" value="Unassembled WGS sequence"/>
</dbReference>
<dbReference type="GO" id="GO:0006352">
    <property type="term" value="P:DNA-templated transcription initiation"/>
    <property type="evidence" value="ECO:0007669"/>
    <property type="project" value="InterPro"/>
</dbReference>
<keyword evidence="4" id="KW-0804">Transcription</keyword>
<dbReference type="InterPro" id="IPR036388">
    <property type="entry name" value="WH-like_DNA-bd_sf"/>
</dbReference>
<evidence type="ECO:0000256" key="1">
    <source>
        <dbReference type="ARBA" id="ARBA00010641"/>
    </source>
</evidence>
<dbReference type="RefSeq" id="WP_022160083.1">
    <property type="nucleotide sequence ID" value="NZ_CABJFF010000005.1"/>
</dbReference>
<keyword evidence="2" id="KW-0805">Transcription regulation</keyword>
<dbReference type="InterPro" id="IPR007627">
    <property type="entry name" value="RNA_pol_sigma70_r2"/>
</dbReference>
<proteinExistence type="inferred from homology"/>
<dbReference type="Pfam" id="PF08281">
    <property type="entry name" value="Sigma70_r4_2"/>
    <property type="match status" value="1"/>
</dbReference>
<evidence type="ECO:0000256" key="2">
    <source>
        <dbReference type="ARBA" id="ARBA00023015"/>
    </source>
</evidence>
<sequence>MAEEPENFLYGINTKQEKAWQYLYAEYYSPLCCYALKILKDREYAMDVVQGIIVRLWEADTYFEDMPSFRGYLYRAVYHNCLKVLRDRNIKELCLTQCGQEEESAGDFGAVIEEEVVRKLRGVIARMPEKRREVMLLCLEEKTVEEIGEILGISVNTVKKHKKEAYQYIRKILSPDIFILFCLLFHPKD</sequence>
<reference evidence="8" key="3">
    <citation type="submission" date="2023-01" db="EMBL/GenBank/DDBJ databases">
        <title>Human gut microbiome strain richness.</title>
        <authorList>
            <person name="Chen-Liaw A."/>
        </authorList>
    </citation>
    <scope>NUCLEOTIDE SEQUENCE</scope>
    <source>
        <strain evidence="8">RTP21484st1_B7_RTP21484_190118</strain>
    </source>
</reference>
<dbReference type="EMBL" id="QRYW01000050">
    <property type="protein sequence ID" value="RGV19429.1"/>
    <property type="molecule type" value="Genomic_DNA"/>
</dbReference>
<feature type="domain" description="RNA polymerase sigma factor 70 region 4 type 2" evidence="6">
    <location>
        <begin position="119"/>
        <end position="165"/>
    </location>
</feature>
<dbReference type="InterPro" id="IPR039425">
    <property type="entry name" value="RNA_pol_sigma-70-like"/>
</dbReference>
<dbReference type="GO" id="GO:0016987">
    <property type="term" value="F:sigma factor activity"/>
    <property type="evidence" value="ECO:0007669"/>
    <property type="project" value="UniProtKB-KW"/>
</dbReference>
<comment type="caution">
    <text evidence="10">The sequence shown here is derived from an EMBL/GenBank/DDBJ whole genome shotgun (WGS) entry which is preliminary data.</text>
</comment>
<dbReference type="InterPro" id="IPR013325">
    <property type="entry name" value="RNA_pol_sigma_r2"/>
</dbReference>
<dbReference type="GO" id="GO:0003677">
    <property type="term" value="F:DNA binding"/>
    <property type="evidence" value="ECO:0007669"/>
    <property type="project" value="InterPro"/>
</dbReference>
<gene>
    <name evidence="10" type="ORF">DWW24_18330</name>
    <name evidence="9" type="ORF">DWW57_13415</name>
    <name evidence="11" type="ORF">DXA53_17655</name>
    <name evidence="7" type="ORF">L0P03_09595</name>
    <name evidence="8" type="ORF">PN645_12240</name>
</gene>
<dbReference type="InterPro" id="IPR013249">
    <property type="entry name" value="RNA_pol_sigma70_r4_t2"/>
</dbReference>
<evidence type="ECO:0000313" key="13">
    <source>
        <dbReference type="Proteomes" id="UP000284243"/>
    </source>
</evidence>
<evidence type="ECO:0000313" key="10">
    <source>
        <dbReference type="EMBL" id="RGV19429.1"/>
    </source>
</evidence>
<evidence type="ECO:0000313" key="8">
    <source>
        <dbReference type="EMBL" id="MDB9223772.1"/>
    </source>
</evidence>
<evidence type="ECO:0000259" key="6">
    <source>
        <dbReference type="Pfam" id="PF08281"/>
    </source>
</evidence>
<evidence type="ECO:0000313" key="9">
    <source>
        <dbReference type="EMBL" id="RGU55201.1"/>
    </source>
</evidence>
<evidence type="ECO:0000313" key="11">
    <source>
        <dbReference type="EMBL" id="RGY03787.1"/>
    </source>
</evidence>
<dbReference type="Gene3D" id="1.10.1740.10">
    <property type="match status" value="1"/>
</dbReference>
<dbReference type="Proteomes" id="UP000284243">
    <property type="component" value="Unassembled WGS sequence"/>
</dbReference>
<dbReference type="PANTHER" id="PTHR43133">
    <property type="entry name" value="RNA POLYMERASE ECF-TYPE SIGMA FACTO"/>
    <property type="match status" value="1"/>
</dbReference>